<name>A0A1I8N4B2_MUSDO</name>
<dbReference type="PANTHER" id="PTHR11690">
    <property type="entry name" value="AMILORIDE-SENSITIVE SODIUM CHANNEL-RELATED"/>
    <property type="match status" value="1"/>
</dbReference>
<evidence type="ECO:0000256" key="5">
    <source>
        <dbReference type="ARBA" id="ARBA00022692"/>
    </source>
</evidence>
<reference evidence="13" key="1">
    <citation type="submission" date="2020-05" db="UniProtKB">
        <authorList>
            <consortium name="EnsemblMetazoa"/>
        </authorList>
    </citation>
    <scope>IDENTIFICATION</scope>
    <source>
        <strain evidence="13">Aabys</strain>
    </source>
</reference>
<protein>
    <recommendedName>
        <fullName evidence="14">Pickpocket protein 19</fullName>
    </recommendedName>
</protein>
<evidence type="ECO:0000256" key="4">
    <source>
        <dbReference type="ARBA" id="ARBA00022461"/>
    </source>
</evidence>
<evidence type="ECO:0000256" key="12">
    <source>
        <dbReference type="RuleBase" id="RU000679"/>
    </source>
</evidence>
<dbReference type="Gene3D" id="2.60.470.10">
    <property type="entry name" value="Acid-sensing ion channels like domains"/>
    <property type="match status" value="1"/>
</dbReference>
<evidence type="ECO:0000256" key="10">
    <source>
        <dbReference type="ARBA" id="ARBA00023201"/>
    </source>
</evidence>
<evidence type="ECO:0008006" key="14">
    <source>
        <dbReference type="Google" id="ProtNLM"/>
    </source>
</evidence>
<sequence length="484" mass="56968">MAYPDFRPAQPEAIRRLNQKYSHRDSQNRSCASRKEYLLKLKDDLLELLAAFSEKTTVHGMGRLFNRNANKYERLFWLLTLSLAVFGTTYVCIFLSDRFNAGNLQSIVDDTGAPVYKIPFPTITICNVNRLNWQRIDEAKERFLPGVTDNETLNLFELVIGRYDRIEFAYFDLFAPLENQTLQLVANVNFSLVYEFMAWNCDELLEDCVWRHREMNCCDIFLKRRSKSGICWSFNSLETEEGRERQKNDAKYPWRTGSAGPQSALTVKVLINRENHYSSEVEKGILVMVSEPKVWHREPFFIPENTDTTVGIDPTIYFYDENTRSLTSAQRQCVFHDEHHLHDFKVLEGFDYMIENCHAECHRGYLEKYCNCTMDILFPPGQYKPCRVTDLVCLARNNDYFRYTHQEGADEYVRQTHTGMKCKCFNNCYSLQYMTYVRPTFLPPDVRGNKSYVDLDIHFRSETMMVYCTNLVFSWIDLMDKPMR</sequence>
<dbReference type="AlphaFoldDB" id="A0A1I8N4B2"/>
<comment type="similarity">
    <text evidence="2 12">Belongs to the amiloride-sensitive sodium channel (TC 1.A.6) family.</text>
</comment>
<dbReference type="VEuPathDB" id="VectorBase:MDOA011405"/>
<organism evidence="13">
    <name type="scientific">Musca domestica</name>
    <name type="common">House fly</name>
    <dbReference type="NCBI Taxonomy" id="7370"/>
    <lineage>
        <taxon>Eukaryota</taxon>
        <taxon>Metazoa</taxon>
        <taxon>Ecdysozoa</taxon>
        <taxon>Arthropoda</taxon>
        <taxon>Hexapoda</taxon>
        <taxon>Insecta</taxon>
        <taxon>Pterygota</taxon>
        <taxon>Neoptera</taxon>
        <taxon>Endopterygota</taxon>
        <taxon>Diptera</taxon>
        <taxon>Brachycera</taxon>
        <taxon>Muscomorpha</taxon>
        <taxon>Muscoidea</taxon>
        <taxon>Muscidae</taxon>
        <taxon>Musca</taxon>
    </lineage>
</organism>
<dbReference type="GO" id="GO:0015280">
    <property type="term" value="F:ligand-gated sodium channel activity"/>
    <property type="evidence" value="ECO:0007669"/>
    <property type="project" value="TreeGrafter"/>
</dbReference>
<evidence type="ECO:0000256" key="8">
    <source>
        <dbReference type="ARBA" id="ARBA00023065"/>
    </source>
</evidence>
<keyword evidence="9" id="KW-0472">Membrane</keyword>
<evidence type="ECO:0000256" key="7">
    <source>
        <dbReference type="ARBA" id="ARBA00023053"/>
    </source>
</evidence>
<keyword evidence="10 12" id="KW-0739">Sodium transport</keyword>
<keyword evidence="3 12" id="KW-0813">Transport</keyword>
<keyword evidence="7" id="KW-0915">Sodium</keyword>
<evidence type="ECO:0000313" key="13">
    <source>
        <dbReference type="EnsemblMetazoa" id="MDOA011405-PA"/>
    </source>
</evidence>
<dbReference type="VEuPathDB" id="VectorBase:MDOMA2_011941"/>
<proteinExistence type="inferred from homology"/>
<dbReference type="GO" id="GO:0005886">
    <property type="term" value="C:plasma membrane"/>
    <property type="evidence" value="ECO:0007669"/>
    <property type="project" value="TreeGrafter"/>
</dbReference>
<keyword evidence="5 12" id="KW-0812">Transmembrane</keyword>
<accession>A0A1I8N4B2</accession>
<dbReference type="eggNOG" id="KOG4294">
    <property type="taxonomic scope" value="Eukaryota"/>
</dbReference>
<evidence type="ECO:0000256" key="11">
    <source>
        <dbReference type="ARBA" id="ARBA00023303"/>
    </source>
</evidence>
<dbReference type="Pfam" id="PF00858">
    <property type="entry name" value="ASC"/>
    <property type="match status" value="1"/>
</dbReference>
<evidence type="ECO:0000256" key="9">
    <source>
        <dbReference type="ARBA" id="ARBA00023136"/>
    </source>
</evidence>
<dbReference type="PANTHER" id="PTHR11690:SF288">
    <property type="entry name" value="AMILORIDE-SENSITIVE NA+ CHANNEL-RELATED"/>
    <property type="match status" value="1"/>
</dbReference>
<evidence type="ECO:0000256" key="3">
    <source>
        <dbReference type="ARBA" id="ARBA00022448"/>
    </source>
</evidence>
<dbReference type="EnsemblMetazoa" id="MDOA011405-RA">
    <property type="protein sequence ID" value="MDOA011405-PA"/>
    <property type="gene ID" value="MDOA011405"/>
</dbReference>
<evidence type="ECO:0000256" key="6">
    <source>
        <dbReference type="ARBA" id="ARBA00022989"/>
    </source>
</evidence>
<comment type="subcellular location">
    <subcellularLocation>
        <location evidence="1">Membrane</location>
        <topology evidence="1">Multi-pass membrane protein</topology>
    </subcellularLocation>
</comment>
<evidence type="ECO:0000256" key="2">
    <source>
        <dbReference type="ARBA" id="ARBA00007193"/>
    </source>
</evidence>
<keyword evidence="4 12" id="KW-0894">Sodium channel</keyword>
<keyword evidence="8 12" id="KW-0406">Ion transport</keyword>
<evidence type="ECO:0000256" key="1">
    <source>
        <dbReference type="ARBA" id="ARBA00004141"/>
    </source>
</evidence>
<keyword evidence="11 12" id="KW-0407">Ion channel</keyword>
<keyword evidence="6" id="KW-1133">Transmembrane helix</keyword>
<dbReference type="InterPro" id="IPR001873">
    <property type="entry name" value="ENaC"/>
</dbReference>